<comment type="caution">
    <text evidence="2">The sequence shown here is derived from an EMBL/GenBank/DDBJ whole genome shotgun (WGS) entry which is preliminary data.</text>
</comment>
<protein>
    <submittedName>
        <fullName evidence="2">Uncharacterized protein</fullName>
    </submittedName>
</protein>
<feature type="transmembrane region" description="Helical" evidence="1">
    <location>
        <begin position="20"/>
        <end position="45"/>
    </location>
</feature>
<dbReference type="EMBL" id="JADNRY010000484">
    <property type="protein sequence ID" value="KAF9048180.1"/>
    <property type="molecule type" value="Genomic_DNA"/>
</dbReference>
<organism evidence="2 3">
    <name type="scientific">Rhodocollybia butyracea</name>
    <dbReference type="NCBI Taxonomy" id="206335"/>
    <lineage>
        <taxon>Eukaryota</taxon>
        <taxon>Fungi</taxon>
        <taxon>Dikarya</taxon>
        <taxon>Basidiomycota</taxon>
        <taxon>Agaricomycotina</taxon>
        <taxon>Agaricomycetes</taxon>
        <taxon>Agaricomycetidae</taxon>
        <taxon>Agaricales</taxon>
        <taxon>Marasmiineae</taxon>
        <taxon>Omphalotaceae</taxon>
        <taxon>Rhodocollybia</taxon>
    </lineage>
</organism>
<feature type="transmembrane region" description="Helical" evidence="1">
    <location>
        <begin position="186"/>
        <end position="209"/>
    </location>
</feature>
<gene>
    <name evidence="2" type="ORF">BDP27DRAFT_1434247</name>
</gene>
<feature type="transmembrane region" description="Helical" evidence="1">
    <location>
        <begin position="115"/>
        <end position="136"/>
    </location>
</feature>
<name>A0A9P5P645_9AGAR</name>
<keyword evidence="1" id="KW-1133">Transmembrane helix</keyword>
<dbReference type="OrthoDB" id="3226582at2759"/>
<feature type="transmembrane region" description="Helical" evidence="1">
    <location>
        <begin position="148"/>
        <end position="166"/>
    </location>
</feature>
<evidence type="ECO:0000256" key="1">
    <source>
        <dbReference type="SAM" id="Phobius"/>
    </source>
</evidence>
<evidence type="ECO:0000313" key="2">
    <source>
        <dbReference type="EMBL" id="KAF9048180.1"/>
    </source>
</evidence>
<proteinExistence type="predicted"/>
<evidence type="ECO:0000313" key="3">
    <source>
        <dbReference type="Proteomes" id="UP000772434"/>
    </source>
</evidence>
<accession>A0A9P5P645</accession>
<feature type="transmembrane region" description="Helical" evidence="1">
    <location>
        <begin position="229"/>
        <end position="253"/>
    </location>
</feature>
<dbReference type="AlphaFoldDB" id="A0A9P5P645"/>
<keyword evidence="1" id="KW-0812">Transmembrane</keyword>
<reference evidence="2" key="1">
    <citation type="submission" date="2020-11" db="EMBL/GenBank/DDBJ databases">
        <authorList>
            <consortium name="DOE Joint Genome Institute"/>
            <person name="Ahrendt S."/>
            <person name="Riley R."/>
            <person name="Andreopoulos W."/>
            <person name="Labutti K."/>
            <person name="Pangilinan J."/>
            <person name="Ruiz-Duenas F.J."/>
            <person name="Barrasa J.M."/>
            <person name="Sanchez-Garcia M."/>
            <person name="Camarero S."/>
            <person name="Miyauchi S."/>
            <person name="Serrano A."/>
            <person name="Linde D."/>
            <person name="Babiker R."/>
            <person name="Drula E."/>
            <person name="Ayuso-Fernandez I."/>
            <person name="Pacheco R."/>
            <person name="Padilla G."/>
            <person name="Ferreira P."/>
            <person name="Barriuso J."/>
            <person name="Kellner H."/>
            <person name="Castanera R."/>
            <person name="Alfaro M."/>
            <person name="Ramirez L."/>
            <person name="Pisabarro A.G."/>
            <person name="Kuo A."/>
            <person name="Tritt A."/>
            <person name="Lipzen A."/>
            <person name="He G."/>
            <person name="Yan M."/>
            <person name="Ng V."/>
            <person name="Cullen D."/>
            <person name="Martin F."/>
            <person name="Rosso M.-N."/>
            <person name="Henrissat B."/>
            <person name="Hibbett D."/>
            <person name="Martinez A.T."/>
            <person name="Grigoriev I.V."/>
        </authorList>
    </citation>
    <scope>NUCLEOTIDE SEQUENCE</scope>
    <source>
        <strain evidence="2">AH 40177</strain>
    </source>
</reference>
<keyword evidence="3" id="KW-1185">Reference proteome</keyword>
<feature type="transmembrane region" description="Helical" evidence="1">
    <location>
        <begin position="57"/>
        <end position="78"/>
    </location>
</feature>
<keyword evidence="1" id="KW-0472">Membrane</keyword>
<dbReference type="Proteomes" id="UP000772434">
    <property type="component" value="Unassembled WGS sequence"/>
</dbReference>
<sequence>MTPEEVAALSSAGLALSIDVAANILSSILFGIGSLACCLSLYIYFKTQGNARNAKKAMICVLFGDFVLMLILVVSSVAPMSEVVKYSFVVTLPGGILEQIAAANSQSQIIAYNNIFGWSSNAIQCVADAVIVWRAWAVWMDNTKVKWTLLLLMLANIAVSLADSIADDSWDANSQQEAAGGVGLDWVTAVLSASVNMIATCSIAFRAWLHHKSMNSMSIRRKKTQGERILLLLLESGAIYMIVQLLVIITAALDVNRSNTSTIGFIRSLTTGLYISAANLNPVIIFILVQTQNTYDQSIHLEEILTLSQQTQLQQVSVILNSSGTPADVGSAGSM</sequence>
<feature type="transmembrane region" description="Helical" evidence="1">
    <location>
        <begin position="265"/>
        <end position="289"/>
    </location>
</feature>